<feature type="non-terminal residue" evidence="2">
    <location>
        <position position="1"/>
    </location>
</feature>
<evidence type="ECO:0000313" key="3">
    <source>
        <dbReference type="Proteomes" id="UP000288216"/>
    </source>
</evidence>
<feature type="compositionally biased region" description="Low complexity" evidence="1">
    <location>
        <begin position="23"/>
        <end position="33"/>
    </location>
</feature>
<feature type="region of interest" description="Disordered" evidence="1">
    <location>
        <begin position="23"/>
        <end position="46"/>
    </location>
</feature>
<evidence type="ECO:0000256" key="1">
    <source>
        <dbReference type="SAM" id="MobiDB-lite"/>
    </source>
</evidence>
<organism evidence="2 3">
    <name type="scientific">Scyliorhinus torazame</name>
    <name type="common">Cloudy catshark</name>
    <name type="synonym">Catulus torazame</name>
    <dbReference type="NCBI Taxonomy" id="75743"/>
    <lineage>
        <taxon>Eukaryota</taxon>
        <taxon>Metazoa</taxon>
        <taxon>Chordata</taxon>
        <taxon>Craniata</taxon>
        <taxon>Vertebrata</taxon>
        <taxon>Chondrichthyes</taxon>
        <taxon>Elasmobranchii</taxon>
        <taxon>Galeomorphii</taxon>
        <taxon>Galeoidea</taxon>
        <taxon>Carcharhiniformes</taxon>
        <taxon>Scyliorhinidae</taxon>
        <taxon>Scyliorhinus</taxon>
    </lineage>
</organism>
<name>A0A401QG16_SCYTO</name>
<dbReference type="Proteomes" id="UP000288216">
    <property type="component" value="Unassembled WGS sequence"/>
</dbReference>
<proteinExistence type="predicted"/>
<reference evidence="2 3" key="1">
    <citation type="journal article" date="2018" name="Nat. Ecol. Evol.">
        <title>Shark genomes provide insights into elasmobranch evolution and the origin of vertebrates.</title>
        <authorList>
            <person name="Hara Y"/>
            <person name="Yamaguchi K"/>
            <person name="Onimaru K"/>
            <person name="Kadota M"/>
            <person name="Koyanagi M"/>
            <person name="Keeley SD"/>
            <person name="Tatsumi K"/>
            <person name="Tanaka K"/>
            <person name="Motone F"/>
            <person name="Kageyama Y"/>
            <person name="Nozu R"/>
            <person name="Adachi N"/>
            <person name="Nishimura O"/>
            <person name="Nakagawa R"/>
            <person name="Tanegashima C"/>
            <person name="Kiyatake I"/>
            <person name="Matsumoto R"/>
            <person name="Murakumo K"/>
            <person name="Nishida K"/>
            <person name="Terakita A"/>
            <person name="Kuratani S"/>
            <person name="Sato K"/>
            <person name="Hyodo S Kuraku.S."/>
        </authorList>
    </citation>
    <scope>NUCLEOTIDE SEQUENCE [LARGE SCALE GENOMIC DNA]</scope>
</reference>
<dbReference type="AlphaFoldDB" id="A0A401QG16"/>
<keyword evidence="3" id="KW-1185">Reference proteome</keyword>
<gene>
    <name evidence="2" type="ORF">scyTo_0024865</name>
</gene>
<sequence length="46" mass="5225">AEIEDLQEQLTVKDIEIERLQSQLSSRASVQSDSSDRGRNVHINQT</sequence>
<dbReference type="EMBL" id="BFAA01059234">
    <property type="protein sequence ID" value="GCB84320.1"/>
    <property type="molecule type" value="Genomic_DNA"/>
</dbReference>
<evidence type="ECO:0000313" key="2">
    <source>
        <dbReference type="EMBL" id="GCB84320.1"/>
    </source>
</evidence>
<accession>A0A401QG16</accession>
<protein>
    <submittedName>
        <fullName evidence="2">Uncharacterized protein</fullName>
    </submittedName>
</protein>
<comment type="caution">
    <text evidence="2">The sequence shown here is derived from an EMBL/GenBank/DDBJ whole genome shotgun (WGS) entry which is preliminary data.</text>
</comment>